<feature type="repeat" description="ANK" evidence="6">
    <location>
        <begin position="1315"/>
        <end position="1347"/>
    </location>
</feature>
<dbReference type="Proteomes" id="UP000054516">
    <property type="component" value="Unassembled WGS sequence"/>
</dbReference>
<dbReference type="CDD" id="cd02249">
    <property type="entry name" value="ZZ"/>
    <property type="match status" value="1"/>
</dbReference>
<dbReference type="Gene3D" id="1.25.40.20">
    <property type="entry name" value="Ankyrin repeat-containing domain"/>
    <property type="match status" value="4"/>
</dbReference>
<feature type="repeat" description="ANK" evidence="6">
    <location>
        <begin position="965"/>
        <end position="997"/>
    </location>
</feature>
<feature type="repeat" description="ANK" evidence="6">
    <location>
        <begin position="1383"/>
        <end position="1415"/>
    </location>
</feature>
<dbReference type="SUPFAM" id="SSF57850">
    <property type="entry name" value="RING/U-box"/>
    <property type="match status" value="1"/>
</dbReference>
<dbReference type="PROSITE" id="PS01357">
    <property type="entry name" value="ZF_ZZ_1"/>
    <property type="match status" value="1"/>
</dbReference>
<evidence type="ECO:0000256" key="7">
    <source>
        <dbReference type="PROSITE-ProRule" id="PRU00228"/>
    </source>
</evidence>
<evidence type="ECO:0000256" key="6">
    <source>
        <dbReference type="PROSITE-ProRule" id="PRU00023"/>
    </source>
</evidence>
<dbReference type="InterPro" id="IPR000433">
    <property type="entry name" value="Znf_ZZ"/>
</dbReference>
<dbReference type="InterPro" id="IPR036770">
    <property type="entry name" value="Ankyrin_rpt-contain_sf"/>
</dbReference>
<feature type="repeat" description="ANK" evidence="6">
    <location>
        <begin position="932"/>
        <end position="964"/>
    </location>
</feature>
<dbReference type="InterPro" id="IPR002110">
    <property type="entry name" value="Ankyrin_rpt"/>
</dbReference>
<feature type="region of interest" description="Disordered" evidence="8">
    <location>
        <begin position="1677"/>
        <end position="1707"/>
    </location>
</feature>
<dbReference type="Gene3D" id="3.40.50.300">
    <property type="entry name" value="P-loop containing nucleotide triphosphate hydrolases"/>
    <property type="match status" value="1"/>
</dbReference>
<dbReference type="SMART" id="SM00291">
    <property type="entry name" value="ZnF_ZZ"/>
    <property type="match status" value="1"/>
</dbReference>
<feature type="compositionally biased region" description="Basic and acidic residues" evidence="8">
    <location>
        <begin position="1686"/>
        <end position="1696"/>
    </location>
</feature>
<dbReference type="PROSITE" id="PS50088">
    <property type="entry name" value="ANK_REPEAT"/>
    <property type="match status" value="5"/>
</dbReference>
<dbReference type="OrthoDB" id="341259at2759"/>
<feature type="compositionally biased region" description="Polar residues" evidence="8">
    <location>
        <begin position="1597"/>
        <end position="1606"/>
    </location>
</feature>
<dbReference type="OMA" id="NANIEAC"/>
<evidence type="ECO:0000313" key="10">
    <source>
        <dbReference type="EMBL" id="GAW26926.1"/>
    </source>
</evidence>
<keyword evidence="2" id="KW-0677">Repeat</keyword>
<evidence type="ECO:0000256" key="4">
    <source>
        <dbReference type="ARBA" id="ARBA00022833"/>
    </source>
</evidence>
<dbReference type="EMBL" id="DF977501">
    <property type="protein sequence ID" value="GAW26926.1"/>
    <property type="molecule type" value="Genomic_DNA"/>
</dbReference>
<evidence type="ECO:0000313" key="11">
    <source>
        <dbReference type="Proteomes" id="UP000054516"/>
    </source>
</evidence>
<organism evidence="10">
    <name type="scientific">Rosellinia necatrix</name>
    <name type="common">White root-rot fungus</name>
    <dbReference type="NCBI Taxonomy" id="77044"/>
    <lineage>
        <taxon>Eukaryota</taxon>
        <taxon>Fungi</taxon>
        <taxon>Dikarya</taxon>
        <taxon>Ascomycota</taxon>
        <taxon>Pezizomycotina</taxon>
        <taxon>Sordariomycetes</taxon>
        <taxon>Xylariomycetidae</taxon>
        <taxon>Xylariales</taxon>
        <taxon>Xylariaceae</taxon>
        <taxon>Rosellinia</taxon>
    </lineage>
</organism>
<dbReference type="InterPro" id="IPR027417">
    <property type="entry name" value="P-loop_NTPase"/>
</dbReference>
<keyword evidence="4" id="KW-0862">Zinc</keyword>
<feature type="region of interest" description="Disordered" evidence="8">
    <location>
        <begin position="1588"/>
        <end position="1614"/>
    </location>
</feature>
<keyword evidence="1" id="KW-0479">Metal-binding</keyword>
<dbReference type="PROSITE" id="PS50135">
    <property type="entry name" value="ZF_ZZ_2"/>
    <property type="match status" value="1"/>
</dbReference>
<proteinExistence type="predicted"/>
<dbReference type="Pfam" id="PF00023">
    <property type="entry name" value="Ank"/>
    <property type="match status" value="1"/>
</dbReference>
<name>A0A1S8A9Z0_ROSNE</name>
<reference evidence="10" key="1">
    <citation type="submission" date="2016-03" db="EMBL/GenBank/DDBJ databases">
        <title>Draft genome sequence of Rosellinia necatrix.</title>
        <authorList>
            <person name="Kanematsu S."/>
        </authorList>
    </citation>
    <scope>NUCLEOTIDE SEQUENCE [LARGE SCALE GENOMIC DNA]</scope>
    <source>
        <strain evidence="10">W97</strain>
    </source>
</reference>
<feature type="repeat" description="ANK" evidence="6">
    <location>
        <begin position="830"/>
        <end position="862"/>
    </location>
</feature>
<gene>
    <name evidence="10" type="ORF">SAMD00023353_5600650</name>
</gene>
<keyword evidence="5 6" id="KW-0040">ANK repeat</keyword>
<sequence length="1707" mass="188886">MSPAATMNMATRLRGYSSFLEELSMKFILLSTRRRIVNIHQHSEEINDTNIAINRYSATTGLIHEINLPEVSSHGNNAKLSGDARAFAPILSGFEAEMKSAYRACLSRLVEISPIFTIPNNQEDLYMSEQSTEVQSAYNSWMQSATSCIITRSGGPRAGKSLNARVLFRKLKNSSQMVAYFSFTQSSVLCDSIRKILASVIFQVLSQDPKRFSRIEDHFAAIEASNAWTEAGLLTLFNSLLDTEKDLSPLYLVINDVHECEAAQELVKMLAAVVSRSNSLTKLKAVLFYKKPSKCHDLIEDVLRSYSDFHIQGPTLMPQTLAPLSVVLADRVTSRKPYLSGFKTQVFEVLRQCKSATEMLFIAESLDLSNNKVDLGTLNSIEAHLNGFTGHASKAVYTTFQRLTDIGRTTLGWITHSKRPLRLNELATAVALTNKSAKFCPDFDPKSLPVDYASKLRSLFGPLVRIEGGGVVLNGDWVREKFIELIHEDQEVRLSKKAKIPGDTEITAILLEYFSWEKLITPVNKALRAEKQGFILPSGPLFDLVTYAVRFLPFHYRSCVKVDQVPELPNSTHFVLMWARLNSKLNSTFSPPHLCVAEPSMFAAQLGFTEIIKVRWKDMIPQDQKAVIGLASWGGHGDTVNELLFGERATNYRVLDTTEALEYASARGHNRIVDTIINYMRDKTPQILKCLLNRLFCQAAKLGYENQVSLWISHGADVNAAPDKITALQYAVSNGHILLVRSLLKNGKIDVNSMAGTNVEKPILLAVRKGYEAIAEHLLDSQADITCLTEDKAERTLLRIAVEFGHAKIVQRLLSALGSGHPSINIQDSSGTSLLMCACTEGFAEVVRLLLKVGATATLLDGNGNTALYHALIPGREDLAMDVLKRASSIDDFKDIEMVFLKAASLGFEQIIGYCLETATKHRSTELTKYKNGKTALHYAAANGNGNIIKLLLSHQAPIDIRDDDEMTPLALAAQTAEARVVNLLLDGGADVRQRMPENHTILTLVVEESKDSVKRAEVVKLLLEEDADPNTRGKQSRNALHWAVRLGKIEIIKVLLRHPKIDPKATSRWNWNSLHILANTESGKNTTEIAELLIKAGTDPLKADIDDWLPIHLASQNGNIPLLELFWSRNPESVEARTNDGRTALHFGIAESDSIRWLMAHEADGNVQDTHGYTPLMRAAFYNDPGFWVFLEYKCNLRLVTTCEQTVLHLSVGNDKINIGRELLKRDINLLSCRDESNASALHQAIRSRDTDFAKMLLDDFYPKIDDDSRHRDLCAIMPKDKKTPLISAVILKQDGIARRLLDLGAETENRDSVGNTALLSAVKKGDVNMVRVLLQHQSNPADVNAGGRHPTALYCAAVKGNLQLCTELIKLHAQVDAPGGKYDTALGAAAINGYADIVTLLLAEGANPNLRVGPFANALSAAVYSKAEGVVQSLLATGVDVNAKDPQGRSAFHIAAQQGFWAAFEQLVSAAEGTEGMTTDLQGRTIVHHAAMCQDREAFLKILIHVIQEGEIGNVKDIIGTKDIDGWMPLHWACRHNDSLEIVKVIEILAKDITMDTGTAWTPENIAATHGAREISTLLAEVSNTPRYEGPSGEDVQQANSSPENENKSQNKRWKVGQVHLVTCDGCSLYPVIGVRWHCNKCIDFDFCFKCHWSAKRTHDATHTFKAMPEGASAWLEPEEVDADVPKEYSNREVSDDEENSDGYE</sequence>
<keyword evidence="11" id="KW-1185">Reference proteome</keyword>
<dbReference type="Pfam" id="PF24883">
    <property type="entry name" value="NPHP3_N"/>
    <property type="match status" value="1"/>
</dbReference>
<dbReference type="PANTHER" id="PTHR24198:SF165">
    <property type="entry name" value="ANKYRIN REPEAT-CONTAINING PROTEIN-RELATED"/>
    <property type="match status" value="1"/>
</dbReference>
<feature type="compositionally biased region" description="Acidic residues" evidence="8">
    <location>
        <begin position="1697"/>
        <end position="1707"/>
    </location>
</feature>
<protein>
    <submittedName>
        <fullName evidence="10">Putative ankyrin repeat protein</fullName>
    </submittedName>
</protein>
<evidence type="ECO:0000256" key="8">
    <source>
        <dbReference type="SAM" id="MobiDB-lite"/>
    </source>
</evidence>
<keyword evidence="3 7" id="KW-0863">Zinc-finger</keyword>
<dbReference type="Gene3D" id="3.30.60.90">
    <property type="match status" value="1"/>
</dbReference>
<feature type="domain" description="ZZ-type" evidence="9">
    <location>
        <begin position="1621"/>
        <end position="1675"/>
    </location>
</feature>
<evidence type="ECO:0000256" key="2">
    <source>
        <dbReference type="ARBA" id="ARBA00022737"/>
    </source>
</evidence>
<dbReference type="InterPro" id="IPR043145">
    <property type="entry name" value="Znf_ZZ_sf"/>
</dbReference>
<dbReference type="GO" id="GO:0008270">
    <property type="term" value="F:zinc ion binding"/>
    <property type="evidence" value="ECO:0007669"/>
    <property type="project" value="UniProtKB-KW"/>
</dbReference>
<dbReference type="SMART" id="SM00248">
    <property type="entry name" value="ANK"/>
    <property type="match status" value="25"/>
</dbReference>
<dbReference type="Pfam" id="PF12796">
    <property type="entry name" value="Ank_2"/>
    <property type="match status" value="8"/>
</dbReference>
<dbReference type="Pfam" id="PF00569">
    <property type="entry name" value="ZZ"/>
    <property type="match status" value="1"/>
</dbReference>
<dbReference type="STRING" id="77044.A0A1S8A9Z0"/>
<dbReference type="SUPFAM" id="SSF48403">
    <property type="entry name" value="Ankyrin repeat"/>
    <property type="match status" value="4"/>
</dbReference>
<dbReference type="PRINTS" id="PR01415">
    <property type="entry name" value="ANKYRIN"/>
</dbReference>
<dbReference type="InterPro" id="IPR056884">
    <property type="entry name" value="NPHP3-like_N"/>
</dbReference>
<evidence type="ECO:0000256" key="5">
    <source>
        <dbReference type="ARBA" id="ARBA00023043"/>
    </source>
</evidence>
<accession>A0A1S8A9Z0</accession>
<evidence type="ECO:0000259" key="9">
    <source>
        <dbReference type="PROSITE" id="PS50135"/>
    </source>
</evidence>
<evidence type="ECO:0000256" key="3">
    <source>
        <dbReference type="ARBA" id="ARBA00022771"/>
    </source>
</evidence>
<dbReference type="PANTHER" id="PTHR24198">
    <property type="entry name" value="ANKYRIN REPEAT AND PROTEIN KINASE DOMAIN-CONTAINING PROTEIN"/>
    <property type="match status" value="1"/>
</dbReference>
<dbReference type="PROSITE" id="PS50297">
    <property type="entry name" value="ANK_REP_REGION"/>
    <property type="match status" value="3"/>
</dbReference>
<evidence type="ECO:0000256" key="1">
    <source>
        <dbReference type="ARBA" id="ARBA00022723"/>
    </source>
</evidence>